<organism evidence="4">
    <name type="scientific">marine sediment metagenome</name>
    <dbReference type="NCBI Taxonomy" id="412755"/>
    <lineage>
        <taxon>unclassified sequences</taxon>
        <taxon>metagenomes</taxon>
        <taxon>ecological metagenomes</taxon>
    </lineage>
</organism>
<feature type="coiled-coil region" evidence="3">
    <location>
        <begin position="105"/>
        <end position="139"/>
    </location>
</feature>
<dbReference type="InterPro" id="IPR050465">
    <property type="entry name" value="UPF0194_transport"/>
</dbReference>
<protein>
    <submittedName>
        <fullName evidence="4">Uncharacterized protein</fullName>
    </submittedName>
</protein>
<gene>
    <name evidence="4" type="ORF">S01H4_13266</name>
</gene>
<comment type="subcellular location">
    <subcellularLocation>
        <location evidence="1">Cell envelope</location>
    </subcellularLocation>
</comment>
<dbReference type="AlphaFoldDB" id="X0YFA3"/>
<comment type="caution">
    <text evidence="4">The sequence shown here is derived from an EMBL/GenBank/DDBJ whole genome shotgun (WGS) entry which is preliminary data.</text>
</comment>
<sequence>MFISVTFELAQSSLVDAQAAYNIAFDPGRDWELDDPRLATPLENERFAAVRNLEKAEGAVNIAQANYYLAAGSVNNDTATTVQASLVNSEQALVTAQTGPTDAKIEAAQLQVQQAQIGMAQAELSFNQAQINFEAAKEELAQTALVTPVDGVVVAVTAQPGESVSTTSFITIADLTQPLLEVYLDETDLDKIGLDYEVEVIFDALPDDVFVGRVVQVDPKLA</sequence>
<accession>X0YFA3</accession>
<evidence type="ECO:0000313" key="4">
    <source>
        <dbReference type="EMBL" id="GAG54515.1"/>
    </source>
</evidence>
<dbReference type="PANTHER" id="PTHR32347:SF23">
    <property type="entry name" value="BLL5650 PROTEIN"/>
    <property type="match status" value="1"/>
</dbReference>
<evidence type="ECO:0000256" key="1">
    <source>
        <dbReference type="ARBA" id="ARBA00004196"/>
    </source>
</evidence>
<keyword evidence="2 3" id="KW-0175">Coiled coil</keyword>
<proteinExistence type="predicted"/>
<dbReference type="Gene3D" id="2.40.30.170">
    <property type="match status" value="1"/>
</dbReference>
<dbReference type="PANTHER" id="PTHR32347">
    <property type="entry name" value="EFFLUX SYSTEM COMPONENT YKNX-RELATED"/>
    <property type="match status" value="1"/>
</dbReference>
<reference evidence="4" key="1">
    <citation type="journal article" date="2014" name="Front. Microbiol.">
        <title>High frequency of phylogenetically diverse reductive dehalogenase-homologous genes in deep subseafloor sedimentary metagenomes.</title>
        <authorList>
            <person name="Kawai M."/>
            <person name="Futagami T."/>
            <person name="Toyoda A."/>
            <person name="Takaki Y."/>
            <person name="Nishi S."/>
            <person name="Hori S."/>
            <person name="Arai W."/>
            <person name="Tsubouchi T."/>
            <person name="Morono Y."/>
            <person name="Uchiyama I."/>
            <person name="Ito T."/>
            <person name="Fujiyama A."/>
            <person name="Inagaki F."/>
            <person name="Takami H."/>
        </authorList>
    </citation>
    <scope>NUCLEOTIDE SEQUENCE</scope>
    <source>
        <strain evidence="4">Expedition CK06-06</strain>
    </source>
</reference>
<evidence type="ECO:0000256" key="2">
    <source>
        <dbReference type="ARBA" id="ARBA00023054"/>
    </source>
</evidence>
<feature type="non-terminal residue" evidence="4">
    <location>
        <position position="222"/>
    </location>
</feature>
<dbReference type="GO" id="GO:0030313">
    <property type="term" value="C:cell envelope"/>
    <property type="evidence" value="ECO:0007669"/>
    <property type="project" value="UniProtKB-SubCell"/>
</dbReference>
<evidence type="ECO:0000256" key="3">
    <source>
        <dbReference type="SAM" id="Coils"/>
    </source>
</evidence>
<dbReference type="SUPFAM" id="SSF111369">
    <property type="entry name" value="HlyD-like secretion proteins"/>
    <property type="match status" value="1"/>
</dbReference>
<name>X0YFA3_9ZZZZ</name>
<dbReference type="EMBL" id="BART01005850">
    <property type="protein sequence ID" value="GAG54515.1"/>
    <property type="molecule type" value="Genomic_DNA"/>
</dbReference>